<feature type="compositionally biased region" description="Polar residues" evidence="1">
    <location>
        <begin position="1"/>
        <end position="14"/>
    </location>
</feature>
<evidence type="ECO:0000256" key="1">
    <source>
        <dbReference type="SAM" id="MobiDB-lite"/>
    </source>
</evidence>
<accession>A0A6D2JE34</accession>
<evidence type="ECO:0000313" key="4">
    <source>
        <dbReference type="Proteomes" id="UP000467841"/>
    </source>
</evidence>
<feature type="compositionally biased region" description="Polar residues" evidence="1">
    <location>
        <begin position="606"/>
        <end position="618"/>
    </location>
</feature>
<evidence type="ECO:0000259" key="2">
    <source>
        <dbReference type="Pfam" id="PF09331"/>
    </source>
</evidence>
<feature type="region of interest" description="Disordered" evidence="1">
    <location>
        <begin position="486"/>
        <end position="516"/>
    </location>
</feature>
<gene>
    <name evidence="3" type="ORF">MERR_LOCUS22864</name>
</gene>
<feature type="compositionally biased region" description="Polar residues" evidence="1">
    <location>
        <begin position="550"/>
        <end position="562"/>
    </location>
</feature>
<evidence type="ECO:0000313" key="3">
    <source>
        <dbReference type="EMBL" id="CAA7035629.1"/>
    </source>
</evidence>
<dbReference type="Proteomes" id="UP000467841">
    <property type="component" value="Unassembled WGS sequence"/>
</dbReference>
<dbReference type="InterPro" id="IPR015410">
    <property type="entry name" value="DUF1985"/>
</dbReference>
<dbReference type="Pfam" id="PF09331">
    <property type="entry name" value="DUF1985"/>
    <property type="match status" value="1"/>
</dbReference>
<dbReference type="OrthoDB" id="1112004at2759"/>
<protein>
    <recommendedName>
        <fullName evidence="2">DUF1985 domain-containing protein</fullName>
    </recommendedName>
</protein>
<reference evidence="3" key="1">
    <citation type="submission" date="2020-01" db="EMBL/GenBank/DDBJ databases">
        <authorList>
            <person name="Mishra B."/>
        </authorList>
    </citation>
    <scope>NUCLEOTIDE SEQUENCE [LARGE SCALE GENOMIC DNA]</scope>
</reference>
<feature type="domain" description="DUF1985" evidence="2">
    <location>
        <begin position="91"/>
        <end position="233"/>
    </location>
</feature>
<dbReference type="PANTHER" id="PTHR48449">
    <property type="entry name" value="DUF1985 DOMAIN-CONTAINING PROTEIN"/>
    <property type="match status" value="1"/>
</dbReference>
<organism evidence="3 4">
    <name type="scientific">Microthlaspi erraticum</name>
    <dbReference type="NCBI Taxonomy" id="1685480"/>
    <lineage>
        <taxon>Eukaryota</taxon>
        <taxon>Viridiplantae</taxon>
        <taxon>Streptophyta</taxon>
        <taxon>Embryophyta</taxon>
        <taxon>Tracheophyta</taxon>
        <taxon>Spermatophyta</taxon>
        <taxon>Magnoliopsida</taxon>
        <taxon>eudicotyledons</taxon>
        <taxon>Gunneridae</taxon>
        <taxon>Pentapetalae</taxon>
        <taxon>rosids</taxon>
        <taxon>malvids</taxon>
        <taxon>Brassicales</taxon>
        <taxon>Brassicaceae</taxon>
        <taxon>Coluteocarpeae</taxon>
        <taxon>Microthlaspi</taxon>
    </lineage>
</organism>
<keyword evidence="4" id="KW-1185">Reference proteome</keyword>
<dbReference type="AlphaFoldDB" id="A0A6D2JE34"/>
<feature type="compositionally biased region" description="Basic residues" evidence="1">
    <location>
        <begin position="389"/>
        <end position="404"/>
    </location>
</feature>
<name>A0A6D2JE34_9BRAS</name>
<proteinExistence type="predicted"/>
<feature type="region of interest" description="Disordered" evidence="1">
    <location>
        <begin position="1"/>
        <end position="22"/>
    </location>
</feature>
<feature type="compositionally biased region" description="Basic and acidic residues" evidence="1">
    <location>
        <begin position="566"/>
        <end position="576"/>
    </location>
</feature>
<dbReference type="EMBL" id="CACVBM020001161">
    <property type="protein sequence ID" value="CAA7035629.1"/>
    <property type="molecule type" value="Genomic_DNA"/>
</dbReference>
<feature type="region of interest" description="Disordered" evidence="1">
    <location>
        <begin position="389"/>
        <end position="428"/>
    </location>
</feature>
<dbReference type="PANTHER" id="PTHR48449:SF1">
    <property type="entry name" value="DUF1985 DOMAIN-CONTAINING PROTEIN"/>
    <property type="match status" value="1"/>
</dbReference>
<sequence length="625" mass="70973">MESSSHISEVQQGADQPGWDTKLPPRLFATGRYPKASLNVYSKLDHLTFIHHHLKDSPVMERIMNTCFGKLFHIPSPRCPTSGKLIHQLITRQLLTKQNHEMWMAFGGKPIRFGLPEFAAITGLPCGPFEDEYEENDTTSTPEGKVDSVWKEIVGDDPKTTIGDIADLFKEEKTLLSMSDDRKFKLVLILIVDGVLVATHQYPKPTPKYVSMLADIQKFLQYPWGRESFISTLTTLRPEAKGKKKNPDPVAKFRAQTRGGTMRLQGFPYALQLLALKNILILQNFLSSAAEDHTLFDIPGISIPTHAGLNCDEVLQGENHHDLVVHPFLTSTDPSVLAQYEWDDEVTDRRVMYLQKKIEDKYSFALTDWPHGDGSLDLIFPKPPKPKQVHYKQHIISRKKRKSSVLHPKEPKPKRKQGGTGPQASNGDVEDIQLLREEFIKLSDKVAGLQATIQRYELERRFFRTQRVRQQRRRFKAKSIAPSKMEGCTYSQHPDLRHDPSLSDTTELAGPSKVTRKYTPSPPINIFSRAIKLFNKWLTIQDEVEEQLPTKISISNPTTPNGEQDECLKDLHKSQDEQDDCLLPKDVLPNPAGILAYQGPPHHIPQNGTGDVQYTSTHKTQKNRK</sequence>
<comment type="caution">
    <text evidence="3">The sequence shown here is derived from an EMBL/GenBank/DDBJ whole genome shotgun (WGS) entry which is preliminary data.</text>
</comment>
<feature type="region of interest" description="Disordered" evidence="1">
    <location>
        <begin position="549"/>
        <end position="625"/>
    </location>
</feature>